<reference evidence="2" key="1">
    <citation type="journal article" date="2020" name="Fungal Divers.">
        <title>Resolving the Mortierellaceae phylogeny through synthesis of multi-gene phylogenetics and phylogenomics.</title>
        <authorList>
            <person name="Vandepol N."/>
            <person name="Liber J."/>
            <person name="Desiro A."/>
            <person name="Na H."/>
            <person name="Kennedy M."/>
            <person name="Barry K."/>
            <person name="Grigoriev I.V."/>
            <person name="Miller A.N."/>
            <person name="O'Donnell K."/>
            <person name="Stajich J.E."/>
            <person name="Bonito G."/>
        </authorList>
    </citation>
    <scope>NUCLEOTIDE SEQUENCE</scope>
    <source>
        <strain evidence="2">NRRL 6426</strain>
    </source>
</reference>
<evidence type="ECO:0000313" key="2">
    <source>
        <dbReference type="EMBL" id="KAF9139620.1"/>
    </source>
</evidence>
<dbReference type="EMBL" id="JAAAUQ010001373">
    <property type="protein sequence ID" value="KAF9139620.1"/>
    <property type="molecule type" value="Genomic_DNA"/>
</dbReference>
<feature type="region of interest" description="Disordered" evidence="1">
    <location>
        <begin position="16"/>
        <end position="49"/>
    </location>
</feature>
<sequence>MTNPSEIESHPVETLKAQKHHDAAHPSLEETPHHVADHPLPPMPQAGLNAIGDHIGAGLATAGIIGVPHFAPKEGHEHTHHEHKHGHEHEHKHHDVHHESHAAHDHHGNPQEPLKNKTLGFDAHQLPTM</sequence>
<proteinExistence type="predicted"/>
<dbReference type="OrthoDB" id="2420783at2759"/>
<dbReference type="AlphaFoldDB" id="A0A9P5RR21"/>
<feature type="compositionally biased region" description="Basic and acidic residues" evidence="1">
    <location>
        <begin position="20"/>
        <end position="37"/>
    </location>
</feature>
<organism evidence="2 3">
    <name type="scientific">Linnemannia schmuckeri</name>
    <dbReference type="NCBI Taxonomy" id="64567"/>
    <lineage>
        <taxon>Eukaryota</taxon>
        <taxon>Fungi</taxon>
        <taxon>Fungi incertae sedis</taxon>
        <taxon>Mucoromycota</taxon>
        <taxon>Mortierellomycotina</taxon>
        <taxon>Mortierellomycetes</taxon>
        <taxon>Mortierellales</taxon>
        <taxon>Mortierellaceae</taxon>
        <taxon>Linnemannia</taxon>
    </lineage>
</organism>
<gene>
    <name evidence="2" type="ORF">BG015_001959</name>
</gene>
<feature type="compositionally biased region" description="Basic and acidic residues" evidence="1">
    <location>
        <begin position="71"/>
        <end position="89"/>
    </location>
</feature>
<evidence type="ECO:0000313" key="3">
    <source>
        <dbReference type="Proteomes" id="UP000748756"/>
    </source>
</evidence>
<feature type="compositionally biased region" description="Basic and acidic residues" evidence="1">
    <location>
        <begin position="96"/>
        <end position="109"/>
    </location>
</feature>
<keyword evidence="3" id="KW-1185">Reference proteome</keyword>
<protein>
    <submittedName>
        <fullName evidence="2">Uncharacterized protein</fullName>
    </submittedName>
</protein>
<feature type="region of interest" description="Disordered" evidence="1">
    <location>
        <begin position="69"/>
        <end position="129"/>
    </location>
</feature>
<evidence type="ECO:0000256" key="1">
    <source>
        <dbReference type="SAM" id="MobiDB-lite"/>
    </source>
</evidence>
<comment type="caution">
    <text evidence="2">The sequence shown here is derived from an EMBL/GenBank/DDBJ whole genome shotgun (WGS) entry which is preliminary data.</text>
</comment>
<name>A0A9P5RR21_9FUNG</name>
<accession>A0A9P5RR21</accession>
<dbReference type="Proteomes" id="UP000748756">
    <property type="component" value="Unassembled WGS sequence"/>
</dbReference>